<dbReference type="GO" id="GO:0005242">
    <property type="term" value="F:inward rectifier potassium channel activity"/>
    <property type="evidence" value="ECO:0007669"/>
    <property type="project" value="InterPro"/>
</dbReference>
<feature type="transmembrane region" description="Helical" evidence="11">
    <location>
        <begin position="128"/>
        <end position="149"/>
    </location>
</feature>
<protein>
    <recommendedName>
        <fullName evidence="16">Ion transporter</fullName>
    </recommendedName>
</protein>
<dbReference type="EMBL" id="LWHJ01000027">
    <property type="protein sequence ID" value="OAQ39880.1"/>
    <property type="molecule type" value="Genomic_DNA"/>
</dbReference>
<evidence type="ECO:0000256" key="6">
    <source>
        <dbReference type="ARBA" id="ARBA00022958"/>
    </source>
</evidence>
<dbReference type="InterPro" id="IPR013099">
    <property type="entry name" value="K_chnl_dom"/>
</dbReference>
<keyword evidence="4 11" id="KW-0812">Transmembrane</keyword>
<dbReference type="SUPFAM" id="SSF81296">
    <property type="entry name" value="E set domains"/>
    <property type="match status" value="1"/>
</dbReference>
<evidence type="ECO:0000256" key="4">
    <source>
        <dbReference type="ARBA" id="ARBA00022692"/>
    </source>
</evidence>
<dbReference type="OrthoDB" id="9813518at2"/>
<proteinExistence type="predicted"/>
<evidence type="ECO:0000256" key="9">
    <source>
        <dbReference type="ARBA" id="ARBA00023136"/>
    </source>
</evidence>
<evidence type="ECO:0000256" key="3">
    <source>
        <dbReference type="ARBA" id="ARBA00022538"/>
    </source>
</evidence>
<name>A0A179DGT1_9SPHI</name>
<evidence type="ECO:0000259" key="12">
    <source>
        <dbReference type="Pfam" id="PF07885"/>
    </source>
</evidence>
<evidence type="ECO:0008006" key="16">
    <source>
        <dbReference type="Google" id="ProtNLM"/>
    </source>
</evidence>
<evidence type="ECO:0000256" key="7">
    <source>
        <dbReference type="ARBA" id="ARBA00022989"/>
    </source>
</evidence>
<dbReference type="InterPro" id="IPR016449">
    <property type="entry name" value="K_chnl_inward-rec_Kir"/>
</dbReference>
<reference evidence="14 15" key="2">
    <citation type="submission" date="2016-06" db="EMBL/GenBank/DDBJ databases">
        <title>Pedobacter psychrophilus sp. nov., isolated from Antarctic fragmentary rock.</title>
        <authorList>
            <person name="Svec P."/>
        </authorList>
    </citation>
    <scope>NUCLEOTIDE SEQUENCE [LARGE SCALE GENOMIC DNA]</scope>
    <source>
        <strain evidence="14 15">CCM 8644</strain>
    </source>
</reference>
<evidence type="ECO:0000313" key="15">
    <source>
        <dbReference type="Proteomes" id="UP000078459"/>
    </source>
</evidence>
<dbReference type="SUPFAM" id="SSF81324">
    <property type="entry name" value="Voltage-gated potassium channels"/>
    <property type="match status" value="1"/>
</dbReference>
<reference evidence="14 15" key="1">
    <citation type="submission" date="2016-04" db="EMBL/GenBank/DDBJ databases">
        <authorList>
            <person name="Evans L.H."/>
            <person name="Alamgir A."/>
            <person name="Owens N."/>
            <person name="Weber N.D."/>
            <person name="Virtaneva K."/>
            <person name="Barbian K."/>
            <person name="Babar A."/>
            <person name="Rosenke K."/>
        </authorList>
    </citation>
    <scope>NUCLEOTIDE SEQUENCE [LARGE SCALE GENOMIC DNA]</scope>
    <source>
        <strain evidence="14 15">CCM 8644</strain>
    </source>
</reference>
<feature type="domain" description="Inward rectifier potassium channel C-terminal" evidence="13">
    <location>
        <begin position="161"/>
        <end position="307"/>
    </location>
</feature>
<dbReference type="STRING" id="1826909.A5893_09960"/>
<evidence type="ECO:0000256" key="5">
    <source>
        <dbReference type="ARBA" id="ARBA00022882"/>
    </source>
</evidence>
<keyword evidence="6" id="KW-0630">Potassium</keyword>
<dbReference type="PRINTS" id="PR01320">
    <property type="entry name" value="KIRCHANNEL"/>
</dbReference>
<comment type="caution">
    <text evidence="14">The sequence shown here is derived from an EMBL/GenBank/DDBJ whole genome shotgun (WGS) entry which is preliminary data.</text>
</comment>
<keyword evidence="5" id="KW-0851">Voltage-gated channel</keyword>
<dbReference type="AlphaFoldDB" id="A0A179DGT1"/>
<dbReference type="GO" id="GO:0034765">
    <property type="term" value="P:regulation of monoatomic ion transmembrane transport"/>
    <property type="evidence" value="ECO:0007669"/>
    <property type="project" value="TreeGrafter"/>
</dbReference>
<dbReference type="PRINTS" id="PR00169">
    <property type="entry name" value="KCHANNEL"/>
</dbReference>
<evidence type="ECO:0000256" key="11">
    <source>
        <dbReference type="SAM" id="Phobius"/>
    </source>
</evidence>
<dbReference type="InterPro" id="IPR014756">
    <property type="entry name" value="Ig_E-set"/>
</dbReference>
<evidence type="ECO:0000256" key="8">
    <source>
        <dbReference type="ARBA" id="ARBA00023065"/>
    </source>
</evidence>
<accession>A0A179DGT1</accession>
<dbReference type="Pfam" id="PF07885">
    <property type="entry name" value="Ion_trans_2"/>
    <property type="match status" value="1"/>
</dbReference>
<keyword evidence="7 11" id="KW-1133">Transmembrane helix</keyword>
<feature type="domain" description="Potassium channel" evidence="12">
    <location>
        <begin position="74"/>
        <end position="148"/>
    </location>
</feature>
<dbReference type="Gene3D" id="2.60.40.1400">
    <property type="entry name" value="G protein-activated inward rectifier potassium channel 1"/>
    <property type="match status" value="1"/>
</dbReference>
<evidence type="ECO:0000256" key="10">
    <source>
        <dbReference type="ARBA" id="ARBA00023303"/>
    </source>
</evidence>
<keyword evidence="9 11" id="KW-0472">Membrane</keyword>
<feature type="transmembrane region" description="Helical" evidence="11">
    <location>
        <begin position="61"/>
        <end position="83"/>
    </location>
</feature>
<keyword evidence="8" id="KW-0406">Ion transport</keyword>
<comment type="subcellular location">
    <subcellularLocation>
        <location evidence="1">Membrane</location>
        <topology evidence="1">Multi-pass membrane protein</topology>
    </subcellularLocation>
</comment>
<keyword evidence="2" id="KW-0813">Transport</keyword>
<dbReference type="Pfam" id="PF17655">
    <property type="entry name" value="IRK_C"/>
    <property type="match status" value="1"/>
</dbReference>
<evidence type="ECO:0000256" key="1">
    <source>
        <dbReference type="ARBA" id="ARBA00004141"/>
    </source>
</evidence>
<dbReference type="GO" id="GO:0034702">
    <property type="term" value="C:monoatomic ion channel complex"/>
    <property type="evidence" value="ECO:0007669"/>
    <property type="project" value="UniProtKB-KW"/>
</dbReference>
<keyword evidence="3" id="KW-0633">Potassium transport</keyword>
<evidence type="ECO:0000256" key="2">
    <source>
        <dbReference type="ARBA" id="ARBA00022448"/>
    </source>
</evidence>
<evidence type="ECO:0000259" key="13">
    <source>
        <dbReference type="Pfam" id="PF17655"/>
    </source>
</evidence>
<dbReference type="GO" id="GO:0005886">
    <property type="term" value="C:plasma membrane"/>
    <property type="evidence" value="ECO:0007669"/>
    <property type="project" value="TreeGrafter"/>
</dbReference>
<keyword evidence="10" id="KW-0407">Ion channel</keyword>
<dbReference type="Gene3D" id="1.10.287.70">
    <property type="match status" value="1"/>
</dbReference>
<gene>
    <name evidence="14" type="ORF">A5893_09960</name>
</gene>
<dbReference type="Proteomes" id="UP000078459">
    <property type="component" value="Unassembled WGS sequence"/>
</dbReference>
<organism evidence="14 15">
    <name type="scientific">Pedobacter psychrophilus</name>
    <dbReference type="NCBI Taxonomy" id="1826909"/>
    <lineage>
        <taxon>Bacteria</taxon>
        <taxon>Pseudomonadati</taxon>
        <taxon>Bacteroidota</taxon>
        <taxon>Sphingobacteriia</taxon>
        <taxon>Sphingobacteriales</taxon>
        <taxon>Sphingobacteriaceae</taxon>
        <taxon>Pedobacter</taxon>
    </lineage>
</organism>
<keyword evidence="15" id="KW-1185">Reference proteome</keyword>
<dbReference type="PANTHER" id="PTHR11767">
    <property type="entry name" value="INWARD RECTIFIER POTASSIUM CHANNEL"/>
    <property type="match status" value="1"/>
</dbReference>
<evidence type="ECO:0000313" key="14">
    <source>
        <dbReference type="EMBL" id="OAQ39880.1"/>
    </source>
</evidence>
<dbReference type="RefSeq" id="WP_068822497.1">
    <property type="nucleotide sequence ID" value="NZ_LWHJ01000027.1"/>
</dbReference>
<sequence>MIKIKHKSTINEDLGFGKNPTQNNQRLLNKDGSSNIKRKGLPFFKPHEAYNSLIFMSWTRFWITISISYIGINIFFAFIYYSLGMEHLNGSVSTEPFKKFLDAFFFSAQTIATVGYGHLSPNGFLTNIVAAFESFLGLLTFALATGLLYGRFSRPNAKIIYSENILVAPYLEGKAYMFRFANLRSNQLIELHVEVLLSINVGEGEKATRRFVPLKLERNTINLLTLSWTVVHPLDEESILYNLSAKELIDGDAEFIIMLKAFDDAFSQTVHSRNSYKANEVVFDAKFEKIINTDKDGIAEIDLAKISDYQVI</sequence>
<dbReference type="InterPro" id="IPR041647">
    <property type="entry name" value="IRK_C"/>
</dbReference>
<dbReference type="InterPro" id="IPR013518">
    <property type="entry name" value="K_chnl_inward-rec_Kir_cyto"/>
</dbReference>
<dbReference type="GO" id="GO:1990573">
    <property type="term" value="P:potassium ion import across plasma membrane"/>
    <property type="evidence" value="ECO:0007669"/>
    <property type="project" value="TreeGrafter"/>
</dbReference>